<reference evidence="1" key="1">
    <citation type="submission" date="2014-02" db="EMBL/GenBank/DDBJ databases">
        <title>Expanding our view of genomic diversity in Candidatus Accumulibacter clades.</title>
        <authorList>
            <person name="Skennerton C.T."/>
            <person name="Barr J.J."/>
            <person name="Slater F.R."/>
            <person name="Bond P.L."/>
            <person name="Tyson G.W."/>
        </authorList>
    </citation>
    <scope>NUCLEOTIDE SEQUENCE [LARGE SCALE GENOMIC DNA]</scope>
</reference>
<dbReference type="EMBL" id="JFAX01000021">
    <property type="protein sequence ID" value="EXI65586.1"/>
    <property type="molecule type" value="Genomic_DNA"/>
</dbReference>
<gene>
    <name evidence="1" type="ORF">AW08_03106</name>
</gene>
<sequence length="127" mass="13286">MAASGRAHRPNGSWLCQTLVQVNPNFRSGHSVDQPVAAGSLHAECARIFRVGKGAASADTSLQLFKYQEEAIGFAQTGACYVQTTGSGASRGFAAQTPCTLPSRRIWAFADSLPWIAGSASTHCASA</sequence>
<protein>
    <submittedName>
        <fullName evidence="1">Uncharacterized protein</fullName>
    </submittedName>
</protein>
<organism evidence="1 2">
    <name type="scientific">Candidatus Accumulibacter adjunctus</name>
    <dbReference type="NCBI Taxonomy" id="1454001"/>
    <lineage>
        <taxon>Bacteria</taxon>
        <taxon>Pseudomonadati</taxon>
        <taxon>Pseudomonadota</taxon>
        <taxon>Betaproteobacteria</taxon>
        <taxon>Candidatus Accumulibacter</taxon>
    </lineage>
</organism>
<accession>A0A011MSQ1</accession>
<dbReference type="Proteomes" id="UP000020218">
    <property type="component" value="Unassembled WGS sequence"/>
</dbReference>
<comment type="caution">
    <text evidence="1">The sequence shown here is derived from an EMBL/GenBank/DDBJ whole genome shotgun (WGS) entry which is preliminary data.</text>
</comment>
<dbReference type="PATRIC" id="fig|1454001.3.peg.3152"/>
<proteinExistence type="predicted"/>
<keyword evidence="2" id="KW-1185">Reference proteome</keyword>
<evidence type="ECO:0000313" key="2">
    <source>
        <dbReference type="Proteomes" id="UP000020218"/>
    </source>
</evidence>
<name>A0A011MSQ1_9PROT</name>
<dbReference type="AlphaFoldDB" id="A0A011MSQ1"/>
<evidence type="ECO:0000313" key="1">
    <source>
        <dbReference type="EMBL" id="EXI65586.1"/>
    </source>
</evidence>
<dbReference type="STRING" id="1454001.AW08_03106"/>